<feature type="transmembrane region" description="Helical" evidence="2">
    <location>
        <begin position="12"/>
        <end position="35"/>
    </location>
</feature>
<keyword evidence="2" id="KW-0472">Membrane</keyword>
<dbReference type="HOGENOM" id="CLU_1586757_0_0_1"/>
<keyword evidence="4" id="KW-1185">Reference proteome</keyword>
<dbReference type="AlphaFoldDB" id="B0D4N1"/>
<evidence type="ECO:0000256" key="1">
    <source>
        <dbReference type="SAM" id="MobiDB-lite"/>
    </source>
</evidence>
<dbReference type="GeneID" id="6074486"/>
<evidence type="ECO:0000313" key="3">
    <source>
        <dbReference type="EMBL" id="EDR10593.1"/>
    </source>
</evidence>
<sequence>MVDVSLLSALYAFPGASLFFFTALGIAAIAIEILTPYIRHFLFRRRCQVASARDAIRQEGIRLRKRLYREATQLAVMLEIKEDQRSEVESVDLLVKGSSGKESAVRNKLPDSPESNVEHAQNTSQFDVEGWLLVANAERVASTVGKESSDVGKLKTEKDIEKNRRASF</sequence>
<feature type="region of interest" description="Disordered" evidence="1">
    <location>
        <begin position="143"/>
        <end position="168"/>
    </location>
</feature>
<dbReference type="OrthoDB" id="10401033at2759"/>
<dbReference type="RefSeq" id="XP_001879043.1">
    <property type="nucleotide sequence ID" value="XM_001879008.1"/>
</dbReference>
<feature type="compositionally biased region" description="Basic and acidic residues" evidence="1">
    <location>
        <begin position="147"/>
        <end position="168"/>
    </location>
</feature>
<gene>
    <name evidence="3" type="ORF">LACBIDRAFT_317204</name>
</gene>
<name>B0D4N1_LACBS</name>
<dbReference type="EMBL" id="DS547097">
    <property type="protein sequence ID" value="EDR10593.1"/>
    <property type="molecule type" value="Genomic_DNA"/>
</dbReference>
<evidence type="ECO:0000256" key="2">
    <source>
        <dbReference type="SAM" id="Phobius"/>
    </source>
</evidence>
<evidence type="ECO:0000313" key="4">
    <source>
        <dbReference type="Proteomes" id="UP000001194"/>
    </source>
</evidence>
<accession>B0D4N1</accession>
<proteinExistence type="predicted"/>
<dbReference type="KEGG" id="lbc:LACBIDRAFT_317204"/>
<dbReference type="Proteomes" id="UP000001194">
    <property type="component" value="Unassembled WGS sequence"/>
</dbReference>
<protein>
    <submittedName>
        <fullName evidence="3">Predicted protein</fullName>
    </submittedName>
</protein>
<feature type="compositionally biased region" description="Polar residues" evidence="1">
    <location>
        <begin position="113"/>
        <end position="123"/>
    </location>
</feature>
<keyword evidence="2" id="KW-0812">Transmembrane</keyword>
<reference evidence="3 4" key="1">
    <citation type="journal article" date="2008" name="Nature">
        <title>The genome of Laccaria bicolor provides insights into mycorrhizal symbiosis.</title>
        <authorList>
            <person name="Martin F."/>
            <person name="Aerts A."/>
            <person name="Ahren D."/>
            <person name="Brun A."/>
            <person name="Danchin E.G.J."/>
            <person name="Duchaussoy F."/>
            <person name="Gibon J."/>
            <person name="Kohler A."/>
            <person name="Lindquist E."/>
            <person name="Pereda V."/>
            <person name="Salamov A."/>
            <person name="Shapiro H.J."/>
            <person name="Wuyts J."/>
            <person name="Blaudez D."/>
            <person name="Buee M."/>
            <person name="Brokstein P."/>
            <person name="Canbaeck B."/>
            <person name="Cohen D."/>
            <person name="Courty P.E."/>
            <person name="Coutinho P.M."/>
            <person name="Delaruelle C."/>
            <person name="Detter J.C."/>
            <person name="Deveau A."/>
            <person name="DiFazio S."/>
            <person name="Duplessis S."/>
            <person name="Fraissinet-Tachet L."/>
            <person name="Lucic E."/>
            <person name="Frey-Klett P."/>
            <person name="Fourrey C."/>
            <person name="Feussner I."/>
            <person name="Gay G."/>
            <person name="Grimwood J."/>
            <person name="Hoegger P.J."/>
            <person name="Jain P."/>
            <person name="Kilaru S."/>
            <person name="Labbe J."/>
            <person name="Lin Y.C."/>
            <person name="Legue V."/>
            <person name="Le Tacon F."/>
            <person name="Marmeisse R."/>
            <person name="Melayah D."/>
            <person name="Montanini B."/>
            <person name="Muratet M."/>
            <person name="Nehls U."/>
            <person name="Niculita-Hirzel H."/>
            <person name="Oudot-Le Secq M.P."/>
            <person name="Peter M."/>
            <person name="Quesneville H."/>
            <person name="Rajashekar B."/>
            <person name="Reich M."/>
            <person name="Rouhier N."/>
            <person name="Schmutz J."/>
            <person name="Yin T."/>
            <person name="Chalot M."/>
            <person name="Henrissat B."/>
            <person name="Kuees U."/>
            <person name="Lucas S."/>
            <person name="Van de Peer Y."/>
            <person name="Podila G.K."/>
            <person name="Polle A."/>
            <person name="Pukkila P.J."/>
            <person name="Richardson P.M."/>
            <person name="Rouze P."/>
            <person name="Sanders I.R."/>
            <person name="Stajich J.E."/>
            <person name="Tunlid A."/>
            <person name="Tuskan G."/>
            <person name="Grigoriev I.V."/>
        </authorList>
    </citation>
    <scope>NUCLEOTIDE SEQUENCE [LARGE SCALE GENOMIC DNA]</scope>
    <source>
        <strain evidence="4">S238N-H82 / ATCC MYA-4686</strain>
    </source>
</reference>
<feature type="region of interest" description="Disordered" evidence="1">
    <location>
        <begin position="98"/>
        <end position="123"/>
    </location>
</feature>
<organism evidence="4">
    <name type="scientific">Laccaria bicolor (strain S238N-H82 / ATCC MYA-4686)</name>
    <name type="common">Bicoloured deceiver</name>
    <name type="synonym">Laccaria laccata var. bicolor</name>
    <dbReference type="NCBI Taxonomy" id="486041"/>
    <lineage>
        <taxon>Eukaryota</taxon>
        <taxon>Fungi</taxon>
        <taxon>Dikarya</taxon>
        <taxon>Basidiomycota</taxon>
        <taxon>Agaricomycotina</taxon>
        <taxon>Agaricomycetes</taxon>
        <taxon>Agaricomycetidae</taxon>
        <taxon>Agaricales</taxon>
        <taxon>Agaricineae</taxon>
        <taxon>Hydnangiaceae</taxon>
        <taxon>Laccaria</taxon>
    </lineage>
</organism>
<keyword evidence="2" id="KW-1133">Transmembrane helix</keyword>
<dbReference type="InParanoid" id="B0D4N1"/>